<comment type="caution">
    <text evidence="4">The sequence shown here is derived from an EMBL/GenBank/DDBJ whole genome shotgun (WGS) entry which is preliminary data.</text>
</comment>
<dbReference type="PANTHER" id="PTHR36925">
    <property type="entry name" value="COBALT-PRECORRIN-6A REDUCTASE"/>
    <property type="match status" value="1"/>
</dbReference>
<keyword evidence="5" id="KW-1185">Reference proteome</keyword>
<keyword evidence="2" id="KW-0169">Cobalamin biosynthesis</keyword>
<protein>
    <submittedName>
        <fullName evidence="4">Precorrin-6A/cobalt-precorrin-6A reductase</fullName>
        <ecNumber evidence="4">1.3.1.106</ecNumber>
        <ecNumber evidence="4">1.3.1.54</ecNumber>
    </submittedName>
</protein>
<accession>A0A841QK15</accession>
<dbReference type="GO" id="GO:0016994">
    <property type="term" value="F:precorrin-6A reductase activity"/>
    <property type="evidence" value="ECO:0007669"/>
    <property type="project" value="UniProtKB-EC"/>
</dbReference>
<name>A0A841QK15_9PROT</name>
<evidence type="ECO:0000313" key="5">
    <source>
        <dbReference type="Proteomes" id="UP000578000"/>
    </source>
</evidence>
<dbReference type="NCBIfam" id="NF005968">
    <property type="entry name" value="PRK08057.1-2"/>
    <property type="match status" value="1"/>
</dbReference>
<organism evidence="4 5">
    <name type="scientific">Acetobacter lovaniensis</name>
    <dbReference type="NCBI Taxonomy" id="104100"/>
    <lineage>
        <taxon>Bacteria</taxon>
        <taxon>Pseudomonadati</taxon>
        <taxon>Pseudomonadota</taxon>
        <taxon>Alphaproteobacteria</taxon>
        <taxon>Acetobacterales</taxon>
        <taxon>Acetobacteraceae</taxon>
        <taxon>Acetobacter</taxon>
    </lineage>
</organism>
<gene>
    <name evidence="4" type="ORF">HNR55_002924</name>
</gene>
<dbReference type="RefSeq" id="WP_166116424.1">
    <property type="nucleotide sequence ID" value="NZ_BAABDB010000029.1"/>
</dbReference>
<proteinExistence type="predicted"/>
<reference evidence="4 5" key="1">
    <citation type="submission" date="2020-08" db="EMBL/GenBank/DDBJ databases">
        <title>Genomic Encyclopedia of Type Strains, Phase IV (KMG-IV): sequencing the most valuable type-strain genomes for metagenomic binning, comparative biology and taxonomic classification.</title>
        <authorList>
            <person name="Goeker M."/>
        </authorList>
    </citation>
    <scope>NUCLEOTIDE SEQUENCE [LARGE SCALE GENOMIC DNA]</scope>
    <source>
        <strain evidence="4 5">DSM 4491</strain>
    </source>
</reference>
<dbReference type="GO" id="GO:0009236">
    <property type="term" value="P:cobalamin biosynthetic process"/>
    <property type="evidence" value="ECO:0007669"/>
    <property type="project" value="UniProtKB-UniPathway"/>
</dbReference>
<evidence type="ECO:0000313" key="4">
    <source>
        <dbReference type="EMBL" id="MBB6458317.1"/>
    </source>
</evidence>
<evidence type="ECO:0000256" key="2">
    <source>
        <dbReference type="ARBA" id="ARBA00022573"/>
    </source>
</evidence>
<dbReference type="InterPro" id="IPR003723">
    <property type="entry name" value="Precorrin-6x_reduct"/>
</dbReference>
<dbReference type="EC" id="1.3.1.54" evidence="4"/>
<dbReference type="EC" id="1.3.1.106" evidence="4"/>
<comment type="pathway">
    <text evidence="1">Cofactor biosynthesis; adenosylcobalamin biosynthesis.</text>
</comment>
<dbReference type="PROSITE" id="PS51014">
    <property type="entry name" value="COBK_CBIJ"/>
    <property type="match status" value="1"/>
</dbReference>
<keyword evidence="3 4" id="KW-0560">Oxidoreductase</keyword>
<dbReference type="Pfam" id="PF02571">
    <property type="entry name" value="CbiJ"/>
    <property type="match status" value="1"/>
</dbReference>
<evidence type="ECO:0000256" key="1">
    <source>
        <dbReference type="ARBA" id="ARBA00004953"/>
    </source>
</evidence>
<dbReference type="AlphaFoldDB" id="A0A841QK15"/>
<dbReference type="PANTHER" id="PTHR36925:SF1">
    <property type="entry name" value="COBALT-PRECORRIN-6A REDUCTASE"/>
    <property type="match status" value="1"/>
</dbReference>
<dbReference type="Proteomes" id="UP000578000">
    <property type="component" value="Unassembled WGS sequence"/>
</dbReference>
<dbReference type="UniPathway" id="UPA00148"/>
<dbReference type="EMBL" id="JACHIE010000017">
    <property type="protein sequence ID" value="MBB6458317.1"/>
    <property type="molecule type" value="Genomic_DNA"/>
</dbReference>
<dbReference type="NCBIfam" id="TIGR00715">
    <property type="entry name" value="precor6x_red"/>
    <property type="match status" value="1"/>
</dbReference>
<sequence>MLPTPPPPCTNAGNTIPPSLRVLVLGGTTEASSLCRMLGTTWPTCHAVLSLAGATSQPHLPDMTTRIGGFGGVAGLTSWLREHAIDAVVDATHPFAAQMSQHAAMACAATQRPLLRLERPGWTATPQDTWFMVPSIAEAASALARSSRWNAKPQSVFLTTGRKETRPFLAAPQHHYLFRSIEPPCPADLPPQTSVICARGPFDLEAELKLMREHQITVLVTKNSGGTATRAKLEAARILDVPVLMVSRPPAQDTPHAKDATTALAWLHQCAASTLRAV</sequence>
<evidence type="ECO:0000256" key="3">
    <source>
        <dbReference type="ARBA" id="ARBA00023002"/>
    </source>
</evidence>